<keyword evidence="1" id="KW-0812">Transmembrane</keyword>
<proteinExistence type="predicted"/>
<name>A0A414DGT0_9FIRM</name>
<dbReference type="Proteomes" id="UP000284794">
    <property type="component" value="Unassembled WGS sequence"/>
</dbReference>
<dbReference type="EMBL" id="QSIS01000004">
    <property type="protein sequence ID" value="RHD09876.1"/>
    <property type="molecule type" value="Genomic_DNA"/>
</dbReference>
<evidence type="ECO:0000256" key="1">
    <source>
        <dbReference type="SAM" id="Phobius"/>
    </source>
</evidence>
<dbReference type="AlphaFoldDB" id="A0A414DGT0"/>
<reference evidence="2 3" key="1">
    <citation type="submission" date="2018-08" db="EMBL/GenBank/DDBJ databases">
        <title>A genome reference for cultivated species of the human gut microbiota.</title>
        <authorList>
            <person name="Zou Y."/>
            <person name="Xue W."/>
            <person name="Luo G."/>
        </authorList>
    </citation>
    <scope>NUCLEOTIDE SEQUENCE [LARGE SCALE GENOMIC DNA]</scope>
    <source>
        <strain evidence="2 3">AM32-2AC</strain>
    </source>
</reference>
<organism evidence="2 3">
    <name type="scientific">Lachnospira eligens</name>
    <dbReference type="NCBI Taxonomy" id="39485"/>
    <lineage>
        <taxon>Bacteria</taxon>
        <taxon>Bacillati</taxon>
        <taxon>Bacillota</taxon>
        <taxon>Clostridia</taxon>
        <taxon>Lachnospirales</taxon>
        <taxon>Lachnospiraceae</taxon>
        <taxon>Lachnospira</taxon>
    </lineage>
</organism>
<keyword evidence="1" id="KW-0472">Membrane</keyword>
<accession>A0A414DGT0</accession>
<evidence type="ECO:0000313" key="3">
    <source>
        <dbReference type="Proteomes" id="UP000284794"/>
    </source>
</evidence>
<feature type="transmembrane region" description="Helical" evidence="1">
    <location>
        <begin position="97"/>
        <end position="118"/>
    </location>
</feature>
<sequence>MNNKEKVIQLLINEFNNSNSNPIKIDRNDIGVLQIPEKEIIKILNTLHEDGLIIAKPKSPHKDFSLYWEITIRTECLEYFNNKKRAKTTNRRDWIRTYVPITLSIASIIISIIALIIAA</sequence>
<keyword evidence="1" id="KW-1133">Transmembrane helix</keyword>
<gene>
    <name evidence="2" type="ORF">DW811_05035</name>
</gene>
<comment type="caution">
    <text evidence="2">The sequence shown here is derived from an EMBL/GenBank/DDBJ whole genome shotgun (WGS) entry which is preliminary data.</text>
</comment>
<dbReference type="RefSeq" id="WP_118148412.1">
    <property type="nucleotide sequence ID" value="NZ_QRNP01000072.1"/>
</dbReference>
<protein>
    <submittedName>
        <fullName evidence="2">Uncharacterized protein</fullName>
    </submittedName>
</protein>
<evidence type="ECO:0000313" key="2">
    <source>
        <dbReference type="EMBL" id="RHD09876.1"/>
    </source>
</evidence>